<dbReference type="Gene3D" id="3.40.50.2300">
    <property type="match status" value="1"/>
</dbReference>
<evidence type="ECO:0000256" key="3">
    <source>
        <dbReference type="PROSITE-ProRule" id="PRU01091"/>
    </source>
</evidence>
<dbReference type="GO" id="GO:0000156">
    <property type="term" value="F:phosphorelay response regulator activity"/>
    <property type="evidence" value="ECO:0007669"/>
    <property type="project" value="TreeGrafter"/>
</dbReference>
<dbReference type="GO" id="GO:0005829">
    <property type="term" value="C:cytosol"/>
    <property type="evidence" value="ECO:0007669"/>
    <property type="project" value="TreeGrafter"/>
</dbReference>
<dbReference type="Pfam" id="PF00072">
    <property type="entry name" value="Response_reg"/>
    <property type="match status" value="1"/>
</dbReference>
<sequence>MNPSPVSVHSLLVVEDDAQIRDFLQLSLRAAGYVPLLARTLAEALQLWQDKQPAMLILDLGLPDGDGLSLIQTLRARSDRPILVLSARQSEQDKVQCLNQGADDYLAKPFGVDELLARIRVALRRMERMQLRDQRYLVEALQIDLADGLVRLHGETLHLSPLEYKLLMQLAQHAGRVMTHRQLLQAVWGAEYVDDTHYLRIHMGRLRAKIERDPAAPRYLITELGIGYRLAAS</sequence>
<feature type="domain" description="Response regulatory" evidence="4">
    <location>
        <begin position="10"/>
        <end position="123"/>
    </location>
</feature>
<evidence type="ECO:0000256" key="1">
    <source>
        <dbReference type="ARBA" id="ARBA00023125"/>
    </source>
</evidence>
<evidence type="ECO:0000256" key="2">
    <source>
        <dbReference type="PROSITE-ProRule" id="PRU00169"/>
    </source>
</evidence>
<dbReference type="CDD" id="cd00383">
    <property type="entry name" value="trans_reg_C"/>
    <property type="match status" value="1"/>
</dbReference>
<dbReference type="InterPro" id="IPR036388">
    <property type="entry name" value="WH-like_DNA-bd_sf"/>
</dbReference>
<reference evidence="6 7" key="1">
    <citation type="submission" date="2018-10" db="EMBL/GenBank/DDBJ databases">
        <authorList>
            <person name="Chen W.-M."/>
        </authorList>
    </citation>
    <scope>NUCLEOTIDE SEQUENCE [LARGE SCALE GENOMIC DNA]</scope>
    <source>
        <strain evidence="6 7">H-5</strain>
    </source>
</reference>
<dbReference type="PANTHER" id="PTHR48111">
    <property type="entry name" value="REGULATOR OF RPOS"/>
    <property type="match status" value="1"/>
</dbReference>
<protein>
    <submittedName>
        <fullName evidence="6">Response regulator</fullName>
    </submittedName>
</protein>
<dbReference type="InterPro" id="IPR039420">
    <property type="entry name" value="WalR-like"/>
</dbReference>
<feature type="domain" description="OmpR/PhoB-type" evidence="5">
    <location>
        <begin position="133"/>
        <end position="232"/>
    </location>
</feature>
<dbReference type="InterPro" id="IPR011006">
    <property type="entry name" value="CheY-like_superfamily"/>
</dbReference>
<comment type="caution">
    <text evidence="6">The sequence shown here is derived from an EMBL/GenBank/DDBJ whole genome shotgun (WGS) entry which is preliminary data.</text>
</comment>
<evidence type="ECO:0000313" key="7">
    <source>
        <dbReference type="Proteomes" id="UP000275137"/>
    </source>
</evidence>
<dbReference type="SMART" id="SM00448">
    <property type="entry name" value="REC"/>
    <property type="match status" value="1"/>
</dbReference>
<dbReference type="SMART" id="SM00862">
    <property type="entry name" value="Trans_reg_C"/>
    <property type="match status" value="1"/>
</dbReference>
<keyword evidence="7" id="KW-1185">Reference proteome</keyword>
<gene>
    <name evidence="6" type="ORF">ED236_11025</name>
</gene>
<dbReference type="SUPFAM" id="SSF52172">
    <property type="entry name" value="CheY-like"/>
    <property type="match status" value="1"/>
</dbReference>
<keyword evidence="1 3" id="KW-0238">DNA-binding</keyword>
<dbReference type="GO" id="GO:0006355">
    <property type="term" value="P:regulation of DNA-templated transcription"/>
    <property type="evidence" value="ECO:0007669"/>
    <property type="project" value="InterPro"/>
</dbReference>
<dbReference type="InterPro" id="IPR001789">
    <property type="entry name" value="Sig_transdc_resp-reg_receiver"/>
</dbReference>
<dbReference type="PROSITE" id="PS50110">
    <property type="entry name" value="RESPONSE_REGULATORY"/>
    <property type="match status" value="1"/>
</dbReference>
<dbReference type="Gene3D" id="1.10.10.10">
    <property type="entry name" value="Winged helix-like DNA-binding domain superfamily/Winged helix DNA-binding domain"/>
    <property type="match status" value="1"/>
</dbReference>
<dbReference type="Gene3D" id="6.10.250.690">
    <property type="match status" value="1"/>
</dbReference>
<dbReference type="AlphaFoldDB" id="A0A3N0UW26"/>
<evidence type="ECO:0000313" key="6">
    <source>
        <dbReference type="EMBL" id="ROH84454.1"/>
    </source>
</evidence>
<dbReference type="EMBL" id="RJVP01000007">
    <property type="protein sequence ID" value="ROH84454.1"/>
    <property type="molecule type" value="Genomic_DNA"/>
</dbReference>
<dbReference type="GO" id="GO:0032993">
    <property type="term" value="C:protein-DNA complex"/>
    <property type="evidence" value="ECO:0007669"/>
    <property type="project" value="TreeGrafter"/>
</dbReference>
<keyword evidence="2" id="KW-0597">Phosphoprotein</keyword>
<feature type="DNA-binding region" description="OmpR/PhoB-type" evidence="3">
    <location>
        <begin position="133"/>
        <end position="232"/>
    </location>
</feature>
<dbReference type="PANTHER" id="PTHR48111:SF50">
    <property type="entry name" value="KDP OPERON TRANSCRIPTIONAL REGULATORY PROTEIN KDPE"/>
    <property type="match status" value="1"/>
</dbReference>
<dbReference type="Pfam" id="PF00486">
    <property type="entry name" value="Trans_reg_C"/>
    <property type="match status" value="1"/>
</dbReference>
<organism evidence="6 7">
    <name type="scientific">Pseudomethylobacillus aquaticus</name>
    <dbReference type="NCBI Taxonomy" id="2676064"/>
    <lineage>
        <taxon>Bacteria</taxon>
        <taxon>Pseudomonadati</taxon>
        <taxon>Pseudomonadota</taxon>
        <taxon>Betaproteobacteria</taxon>
        <taxon>Nitrosomonadales</taxon>
        <taxon>Methylophilaceae</taxon>
        <taxon>Pseudomethylobacillus</taxon>
    </lineage>
</organism>
<dbReference type="InterPro" id="IPR001867">
    <property type="entry name" value="OmpR/PhoB-type_DNA-bd"/>
</dbReference>
<dbReference type="Proteomes" id="UP000275137">
    <property type="component" value="Unassembled WGS sequence"/>
</dbReference>
<feature type="modified residue" description="4-aspartylphosphate" evidence="2">
    <location>
        <position position="59"/>
    </location>
</feature>
<proteinExistence type="predicted"/>
<dbReference type="GO" id="GO:0000976">
    <property type="term" value="F:transcription cis-regulatory region binding"/>
    <property type="evidence" value="ECO:0007669"/>
    <property type="project" value="TreeGrafter"/>
</dbReference>
<evidence type="ECO:0000259" key="5">
    <source>
        <dbReference type="PROSITE" id="PS51755"/>
    </source>
</evidence>
<accession>A0A3N0UW26</accession>
<name>A0A3N0UW26_9PROT</name>
<evidence type="ECO:0000259" key="4">
    <source>
        <dbReference type="PROSITE" id="PS50110"/>
    </source>
</evidence>
<dbReference type="PROSITE" id="PS51755">
    <property type="entry name" value="OMPR_PHOB"/>
    <property type="match status" value="1"/>
</dbReference>